<proteinExistence type="predicted"/>
<dbReference type="Proteomes" id="UP000000560">
    <property type="component" value="Chromosome VII"/>
</dbReference>
<dbReference type="AlphaFoldDB" id="Q5ARR2"/>
<reference evidence="2" key="1">
    <citation type="journal article" date="2005" name="Nature">
        <title>Sequencing of Aspergillus nidulans and comparative analysis with A. fumigatus and A. oryzae.</title>
        <authorList>
            <person name="Galagan J.E."/>
            <person name="Calvo S.E."/>
            <person name="Cuomo C."/>
            <person name="Ma L.J."/>
            <person name="Wortman J.R."/>
            <person name="Batzoglou S."/>
            <person name="Lee S.I."/>
            <person name="Basturkmen M."/>
            <person name="Spevak C.C."/>
            <person name="Clutterbuck J."/>
            <person name="Kapitonov V."/>
            <person name="Jurka J."/>
            <person name="Scazzocchio C."/>
            <person name="Farman M."/>
            <person name="Butler J."/>
            <person name="Purcell S."/>
            <person name="Harris S."/>
            <person name="Braus G.H."/>
            <person name="Draht O."/>
            <person name="Busch S."/>
            <person name="D'Enfert C."/>
            <person name="Bouchier C."/>
            <person name="Goldman G.H."/>
            <person name="Bell-Pedersen D."/>
            <person name="Griffiths-Jones S."/>
            <person name="Doonan J.H."/>
            <person name="Yu J."/>
            <person name="Vienken K."/>
            <person name="Pain A."/>
            <person name="Freitag M."/>
            <person name="Selker E.U."/>
            <person name="Archer D.B."/>
            <person name="Penalva M.A."/>
            <person name="Oakley B.R."/>
            <person name="Momany M."/>
            <person name="Tanaka T."/>
            <person name="Kumagai T."/>
            <person name="Asai K."/>
            <person name="Machida M."/>
            <person name="Nierman W.C."/>
            <person name="Denning D.W."/>
            <person name="Caddick M."/>
            <person name="Hynes M."/>
            <person name="Paoletti M."/>
            <person name="Fischer R."/>
            <person name="Miller B."/>
            <person name="Dyer P."/>
            <person name="Sachs M.S."/>
            <person name="Osmani S.A."/>
            <person name="Birren B.W."/>
        </authorList>
    </citation>
    <scope>NUCLEOTIDE SEQUENCE [LARGE SCALE GENOMIC DNA]</scope>
    <source>
        <strain evidence="2">FGSC A4 / ATCC 38163 / CBS 112.46 / NRRL 194 / M139</strain>
    </source>
</reference>
<gene>
    <name evidence="1" type="ORF">ANIA_09018</name>
</gene>
<organism evidence="1 2">
    <name type="scientific">Emericella nidulans (strain FGSC A4 / ATCC 38163 / CBS 112.46 / NRRL 194 / M139)</name>
    <name type="common">Aspergillus nidulans</name>
    <dbReference type="NCBI Taxonomy" id="227321"/>
    <lineage>
        <taxon>Eukaryota</taxon>
        <taxon>Fungi</taxon>
        <taxon>Dikarya</taxon>
        <taxon>Ascomycota</taxon>
        <taxon>Pezizomycotina</taxon>
        <taxon>Eurotiomycetes</taxon>
        <taxon>Eurotiomycetidae</taxon>
        <taxon>Eurotiales</taxon>
        <taxon>Aspergillaceae</taxon>
        <taxon>Aspergillus</taxon>
        <taxon>Aspergillus subgen. Nidulantes</taxon>
    </lineage>
</organism>
<dbReference type="OrthoDB" id="4364447at2759"/>
<dbReference type="EMBL" id="BN001307">
    <property type="protein sequence ID" value="CBF84450.1"/>
    <property type="molecule type" value="Genomic_DNA"/>
</dbReference>
<dbReference type="GeneID" id="2868272"/>
<accession>Q5ARR2</accession>
<sequence length="191" mass="22311">MTQSSHHVDDVSQFQEFEPWELNSQYAPTPGYIGSPYVSRSSYSPSPSRELVNVPEAASQSRPDTLRLLQLSEWEEGRAYDENPPSCIHYLIEWRVTINNRVVAKDTDEDLVLAPSAHWQLFLEDKLENVLRRKVSRNRRVRADDTEIVVSVNDRSHRDLTKRFDNTDINWTAIEKQLVIGWTLSNRWTER</sequence>
<protein>
    <submittedName>
        <fullName evidence="1">Uncharacterized protein</fullName>
    </submittedName>
</protein>
<keyword evidence="2" id="KW-1185">Reference proteome</keyword>
<evidence type="ECO:0000313" key="1">
    <source>
        <dbReference type="EMBL" id="CBF84450.1"/>
    </source>
</evidence>
<dbReference type="KEGG" id="ani:ANIA_09018"/>
<dbReference type="RefSeq" id="XP_682287.1">
    <property type="nucleotide sequence ID" value="XM_677195.2"/>
</dbReference>
<dbReference type="HOGENOM" id="CLU_037030_2_1_1"/>
<reference evidence="2" key="2">
    <citation type="journal article" date="2009" name="Fungal Genet. Biol.">
        <title>The 2008 update of the Aspergillus nidulans genome annotation: a community effort.</title>
        <authorList>
            <person name="Wortman J.R."/>
            <person name="Gilsenan J.M."/>
            <person name="Joardar V."/>
            <person name="Deegan J."/>
            <person name="Clutterbuck J."/>
            <person name="Andersen M.R."/>
            <person name="Archer D."/>
            <person name="Bencina M."/>
            <person name="Braus G."/>
            <person name="Coutinho P."/>
            <person name="von Dohren H."/>
            <person name="Doonan J."/>
            <person name="Driessen A.J."/>
            <person name="Durek P."/>
            <person name="Espeso E."/>
            <person name="Fekete E."/>
            <person name="Flipphi M."/>
            <person name="Estrada C.G."/>
            <person name="Geysens S."/>
            <person name="Goldman G."/>
            <person name="de Groot P.W."/>
            <person name="Hansen K."/>
            <person name="Harris S.D."/>
            <person name="Heinekamp T."/>
            <person name="Helmstaedt K."/>
            <person name="Henrissat B."/>
            <person name="Hofmann G."/>
            <person name="Homan T."/>
            <person name="Horio T."/>
            <person name="Horiuchi H."/>
            <person name="James S."/>
            <person name="Jones M."/>
            <person name="Karaffa L."/>
            <person name="Karanyi Z."/>
            <person name="Kato M."/>
            <person name="Keller N."/>
            <person name="Kelly D.E."/>
            <person name="Kiel J.A."/>
            <person name="Kim J.M."/>
            <person name="van der Klei I.J."/>
            <person name="Klis F.M."/>
            <person name="Kovalchuk A."/>
            <person name="Krasevec N."/>
            <person name="Kubicek C.P."/>
            <person name="Liu B."/>
            <person name="Maccabe A."/>
            <person name="Meyer V."/>
            <person name="Mirabito P."/>
            <person name="Miskei M."/>
            <person name="Mos M."/>
            <person name="Mullins J."/>
            <person name="Nelson D.R."/>
            <person name="Nielsen J."/>
            <person name="Oakley B.R."/>
            <person name="Osmani S.A."/>
            <person name="Pakula T."/>
            <person name="Paszewski A."/>
            <person name="Paulsen I."/>
            <person name="Pilsyk S."/>
            <person name="Pocsi I."/>
            <person name="Punt P.J."/>
            <person name="Ram A.F."/>
            <person name="Ren Q."/>
            <person name="Robellet X."/>
            <person name="Robson G."/>
            <person name="Seiboth B."/>
            <person name="van Solingen P."/>
            <person name="Specht T."/>
            <person name="Sun J."/>
            <person name="Taheri-Talesh N."/>
            <person name="Takeshita N."/>
            <person name="Ussery D."/>
            <person name="vanKuyk P.A."/>
            <person name="Visser H."/>
            <person name="van de Vondervoort P.J."/>
            <person name="de Vries R.P."/>
            <person name="Walton J."/>
            <person name="Xiang X."/>
            <person name="Xiong Y."/>
            <person name="Zeng A.P."/>
            <person name="Brandt B.W."/>
            <person name="Cornell M.J."/>
            <person name="van den Hondel C.A."/>
            <person name="Visser J."/>
            <person name="Oliver S.G."/>
            <person name="Turner G."/>
        </authorList>
    </citation>
    <scope>GENOME REANNOTATION</scope>
    <source>
        <strain evidence="2">FGSC A4 / ATCC 38163 / CBS 112.46 / NRRL 194 / M139</strain>
    </source>
</reference>
<dbReference type="InParanoid" id="Q5ARR2"/>
<name>Q5ARR2_EMENI</name>
<evidence type="ECO:0000313" key="2">
    <source>
        <dbReference type="Proteomes" id="UP000000560"/>
    </source>
</evidence>
<dbReference type="OMA" id="CFANETH"/>
<accession>C8VKY2</accession>
<dbReference type="eggNOG" id="ENOG502SIP1">
    <property type="taxonomic scope" value="Eukaryota"/>
</dbReference>